<reference evidence="3" key="1">
    <citation type="journal article" date="2019" name="Int. J. Syst. Evol. Microbiol.">
        <title>The Global Catalogue of Microorganisms (GCM) 10K type strain sequencing project: providing services to taxonomists for standard genome sequencing and annotation.</title>
        <authorList>
            <consortium name="The Broad Institute Genomics Platform"/>
            <consortium name="The Broad Institute Genome Sequencing Center for Infectious Disease"/>
            <person name="Wu L."/>
            <person name="Ma J."/>
        </authorList>
    </citation>
    <scope>NUCLEOTIDE SEQUENCE [LARGE SCALE GENOMIC DNA]</scope>
    <source>
        <strain evidence="3">KACC 12649</strain>
    </source>
</reference>
<protein>
    <submittedName>
        <fullName evidence="2">Uncharacterized protein</fullName>
    </submittedName>
</protein>
<evidence type="ECO:0000313" key="3">
    <source>
        <dbReference type="Proteomes" id="UP001596050"/>
    </source>
</evidence>
<feature type="region of interest" description="Disordered" evidence="1">
    <location>
        <begin position="115"/>
        <end position="141"/>
    </location>
</feature>
<dbReference type="Proteomes" id="UP001596050">
    <property type="component" value="Unassembled WGS sequence"/>
</dbReference>
<dbReference type="SUPFAM" id="SSF53850">
    <property type="entry name" value="Periplasmic binding protein-like II"/>
    <property type="match status" value="1"/>
</dbReference>
<proteinExistence type="predicted"/>
<name>A0ABW0L177_9BURK</name>
<comment type="caution">
    <text evidence="2">The sequence shown here is derived from an EMBL/GenBank/DDBJ whole genome shotgun (WGS) entry which is preliminary data.</text>
</comment>
<accession>A0ABW0L177</accession>
<evidence type="ECO:0000256" key="1">
    <source>
        <dbReference type="SAM" id="MobiDB-lite"/>
    </source>
</evidence>
<dbReference type="RefSeq" id="WP_379779861.1">
    <property type="nucleotide sequence ID" value="NZ_JBHSMU010000004.1"/>
</dbReference>
<organism evidence="2 3">
    <name type="scientific">Massilia niabensis</name>
    <dbReference type="NCBI Taxonomy" id="544910"/>
    <lineage>
        <taxon>Bacteria</taxon>
        <taxon>Pseudomonadati</taxon>
        <taxon>Pseudomonadota</taxon>
        <taxon>Betaproteobacteria</taxon>
        <taxon>Burkholderiales</taxon>
        <taxon>Oxalobacteraceae</taxon>
        <taxon>Telluria group</taxon>
        <taxon>Massilia</taxon>
    </lineage>
</organism>
<feature type="compositionally biased region" description="Basic and acidic residues" evidence="1">
    <location>
        <begin position="132"/>
        <end position="141"/>
    </location>
</feature>
<gene>
    <name evidence="2" type="ORF">ACFPN5_02725</name>
</gene>
<dbReference type="Gene3D" id="3.40.190.10">
    <property type="entry name" value="Periplasmic binding protein-like II"/>
    <property type="match status" value="1"/>
</dbReference>
<keyword evidence="3" id="KW-1185">Reference proteome</keyword>
<evidence type="ECO:0000313" key="2">
    <source>
        <dbReference type="EMBL" id="MFC5458723.1"/>
    </source>
</evidence>
<sequence>MNVFRPVTVDRAFLDRHPDIVRRYLGVLVRAASWARANPEEVPALIALENPGYSADEVAAAHGPALSRSLMPLLGFAQVAGLAAQKDFLLDWGYIRRDFSVNDWIDPAPLSEAMKTAAHSSPRPAPATAHRRQFEEGAHFH</sequence>
<dbReference type="EMBL" id="JBHSMU010000004">
    <property type="protein sequence ID" value="MFC5458723.1"/>
    <property type="molecule type" value="Genomic_DNA"/>
</dbReference>